<dbReference type="PANTHER" id="PTHR30093:SF47">
    <property type="entry name" value="TYPE IV PILUS NON-CORE MINOR PILIN PILE"/>
    <property type="match status" value="1"/>
</dbReference>
<evidence type="ECO:0000256" key="2">
    <source>
        <dbReference type="SAM" id="Phobius"/>
    </source>
</evidence>
<dbReference type="SUPFAM" id="SSF54523">
    <property type="entry name" value="Pili subunits"/>
    <property type="match status" value="1"/>
</dbReference>
<dbReference type="InterPro" id="IPR045584">
    <property type="entry name" value="Pilin-like"/>
</dbReference>
<organism evidence="3 4">
    <name type="scientific">Kangiella sediminilitoris</name>
    <dbReference type="NCBI Taxonomy" id="1144748"/>
    <lineage>
        <taxon>Bacteria</taxon>
        <taxon>Pseudomonadati</taxon>
        <taxon>Pseudomonadota</taxon>
        <taxon>Gammaproteobacteria</taxon>
        <taxon>Kangiellales</taxon>
        <taxon>Kangiellaceae</taxon>
        <taxon>Kangiella</taxon>
    </lineage>
</organism>
<dbReference type="PANTHER" id="PTHR30093">
    <property type="entry name" value="GENERAL SECRETION PATHWAY PROTEIN G"/>
    <property type="match status" value="1"/>
</dbReference>
<dbReference type="Proteomes" id="UP000094147">
    <property type="component" value="Chromosome"/>
</dbReference>
<dbReference type="InterPro" id="IPR012902">
    <property type="entry name" value="N_methyl_site"/>
</dbReference>
<keyword evidence="2" id="KW-1133">Transmembrane helix</keyword>
<keyword evidence="1" id="KW-0488">Methylation</keyword>
<proteinExistence type="predicted"/>
<protein>
    <submittedName>
        <fullName evidence="3">General secretion pathway protein H</fullName>
    </submittedName>
</protein>
<dbReference type="InterPro" id="IPR031982">
    <property type="entry name" value="PilE-like"/>
</dbReference>
<dbReference type="PRINTS" id="PR00813">
    <property type="entry name" value="BCTERIALGSPG"/>
</dbReference>
<dbReference type="AlphaFoldDB" id="A0A1B3BBB6"/>
<dbReference type="KEGG" id="ksd:KS2013_1379"/>
<dbReference type="STRING" id="1144748.KS2013_1379"/>
<sequence length="140" mass="14543">MLRVNTMKKNSAFTLIEVMIVVAVVAILAAIAIPSYNHFVKKAKRNDAMQALLAASEAAERYKAANFSYAGLNGNLGSVFATQVPVDAGSGAAYYTLSINADATTYTITATATGGMAGDGNLTINQAGQKTYKGAAGWPD</sequence>
<feature type="transmembrane region" description="Helical" evidence="2">
    <location>
        <begin position="12"/>
        <end position="36"/>
    </location>
</feature>
<dbReference type="NCBIfam" id="TIGR02532">
    <property type="entry name" value="IV_pilin_GFxxxE"/>
    <property type="match status" value="1"/>
</dbReference>
<name>A0A1B3BBB6_9GAMM</name>
<dbReference type="Pfam" id="PF07963">
    <property type="entry name" value="N_methyl"/>
    <property type="match status" value="1"/>
</dbReference>
<dbReference type="GO" id="GO:0015627">
    <property type="term" value="C:type II protein secretion system complex"/>
    <property type="evidence" value="ECO:0007669"/>
    <property type="project" value="InterPro"/>
</dbReference>
<evidence type="ECO:0000256" key="1">
    <source>
        <dbReference type="ARBA" id="ARBA00022481"/>
    </source>
</evidence>
<accession>A0A1B3BBB6</accession>
<dbReference type="Gene3D" id="3.30.700.10">
    <property type="entry name" value="Glycoprotein, Type 4 Pilin"/>
    <property type="match status" value="1"/>
</dbReference>
<reference evidence="4" key="1">
    <citation type="submission" date="2015-08" db="EMBL/GenBank/DDBJ databases">
        <authorList>
            <person name="Kim K.M."/>
        </authorList>
    </citation>
    <scope>NUCLEOTIDE SEQUENCE [LARGE SCALE GENOMIC DNA]</scope>
    <source>
        <strain evidence="4">KCTC 23892</strain>
    </source>
</reference>
<keyword evidence="2" id="KW-0472">Membrane</keyword>
<dbReference type="GO" id="GO:0015628">
    <property type="term" value="P:protein secretion by the type II secretion system"/>
    <property type="evidence" value="ECO:0007669"/>
    <property type="project" value="InterPro"/>
</dbReference>
<evidence type="ECO:0000313" key="4">
    <source>
        <dbReference type="Proteomes" id="UP000094147"/>
    </source>
</evidence>
<keyword evidence="2" id="KW-0812">Transmembrane</keyword>
<keyword evidence="4" id="KW-1185">Reference proteome</keyword>
<dbReference type="Pfam" id="PF16732">
    <property type="entry name" value="ComP_DUS"/>
    <property type="match status" value="1"/>
</dbReference>
<gene>
    <name evidence="3" type="ORF">KS2013_1379</name>
</gene>
<dbReference type="GO" id="GO:0043683">
    <property type="term" value="P:type IV pilus assembly"/>
    <property type="evidence" value="ECO:0007669"/>
    <property type="project" value="InterPro"/>
</dbReference>
<evidence type="ECO:0000313" key="3">
    <source>
        <dbReference type="EMBL" id="AOE50091.1"/>
    </source>
</evidence>
<dbReference type="InterPro" id="IPR000983">
    <property type="entry name" value="Bac_GSPG_pilin"/>
</dbReference>
<dbReference type="EMBL" id="CP012418">
    <property type="protein sequence ID" value="AOE50091.1"/>
    <property type="molecule type" value="Genomic_DNA"/>
</dbReference>